<protein>
    <submittedName>
        <fullName evidence="1">Uncharacterized protein</fullName>
    </submittedName>
</protein>
<keyword evidence="2" id="KW-1185">Reference proteome</keyword>
<accession>A0A1L7WH77</accession>
<dbReference type="Proteomes" id="UP000184330">
    <property type="component" value="Unassembled WGS sequence"/>
</dbReference>
<sequence>MALVEAVTSVLKAANEFRDQAAYEKEGSTLIDKKIEMESSRDHRKELKYGLMSSIDNTLGGDWNLHESDDDSECIFPFSLPTRNDAWNGKLLSVPLLHGANMHGKEPHGLIASTKKDYKKKTRLTAIFEGCEVQQEPEQKRWGKWIP</sequence>
<evidence type="ECO:0000313" key="1">
    <source>
        <dbReference type="EMBL" id="CZR52136.1"/>
    </source>
</evidence>
<organism evidence="1 2">
    <name type="scientific">Phialocephala subalpina</name>
    <dbReference type="NCBI Taxonomy" id="576137"/>
    <lineage>
        <taxon>Eukaryota</taxon>
        <taxon>Fungi</taxon>
        <taxon>Dikarya</taxon>
        <taxon>Ascomycota</taxon>
        <taxon>Pezizomycotina</taxon>
        <taxon>Leotiomycetes</taxon>
        <taxon>Helotiales</taxon>
        <taxon>Mollisiaceae</taxon>
        <taxon>Phialocephala</taxon>
        <taxon>Phialocephala fortinii species complex</taxon>
    </lineage>
</organism>
<dbReference type="AlphaFoldDB" id="A0A1L7WH77"/>
<gene>
    <name evidence="1" type="ORF">PAC_02013</name>
</gene>
<name>A0A1L7WH77_9HELO</name>
<dbReference type="EMBL" id="FJOG01000002">
    <property type="protein sequence ID" value="CZR52136.1"/>
    <property type="molecule type" value="Genomic_DNA"/>
</dbReference>
<evidence type="ECO:0000313" key="2">
    <source>
        <dbReference type="Proteomes" id="UP000184330"/>
    </source>
</evidence>
<reference evidence="1 2" key="1">
    <citation type="submission" date="2016-03" db="EMBL/GenBank/DDBJ databases">
        <authorList>
            <person name="Ploux O."/>
        </authorList>
    </citation>
    <scope>NUCLEOTIDE SEQUENCE [LARGE SCALE GENOMIC DNA]</scope>
    <source>
        <strain evidence="1 2">UAMH 11012</strain>
    </source>
</reference>
<proteinExistence type="predicted"/>